<dbReference type="GeneID" id="6083025"/>
<organism evidence="3">
    <name type="scientific">Laccaria bicolor (strain S238N-H82 / ATCC MYA-4686)</name>
    <name type="common">Bicoloured deceiver</name>
    <name type="synonym">Laccaria laccata var. bicolor</name>
    <dbReference type="NCBI Taxonomy" id="486041"/>
    <lineage>
        <taxon>Eukaryota</taxon>
        <taxon>Fungi</taxon>
        <taxon>Dikarya</taxon>
        <taxon>Basidiomycota</taxon>
        <taxon>Agaricomycotina</taxon>
        <taxon>Agaricomycetes</taxon>
        <taxon>Agaricomycetidae</taxon>
        <taxon>Agaricales</taxon>
        <taxon>Agaricineae</taxon>
        <taxon>Hydnangiaceae</taxon>
        <taxon>Laccaria</taxon>
    </lineage>
</organism>
<dbReference type="AlphaFoldDB" id="B0DTN9"/>
<reference evidence="2 3" key="1">
    <citation type="journal article" date="2008" name="Nature">
        <title>The genome of Laccaria bicolor provides insights into mycorrhizal symbiosis.</title>
        <authorList>
            <person name="Martin F."/>
            <person name="Aerts A."/>
            <person name="Ahren D."/>
            <person name="Brun A."/>
            <person name="Danchin E.G.J."/>
            <person name="Duchaussoy F."/>
            <person name="Gibon J."/>
            <person name="Kohler A."/>
            <person name="Lindquist E."/>
            <person name="Pereda V."/>
            <person name="Salamov A."/>
            <person name="Shapiro H.J."/>
            <person name="Wuyts J."/>
            <person name="Blaudez D."/>
            <person name="Buee M."/>
            <person name="Brokstein P."/>
            <person name="Canbaeck B."/>
            <person name="Cohen D."/>
            <person name="Courty P.E."/>
            <person name="Coutinho P.M."/>
            <person name="Delaruelle C."/>
            <person name="Detter J.C."/>
            <person name="Deveau A."/>
            <person name="DiFazio S."/>
            <person name="Duplessis S."/>
            <person name="Fraissinet-Tachet L."/>
            <person name="Lucic E."/>
            <person name="Frey-Klett P."/>
            <person name="Fourrey C."/>
            <person name="Feussner I."/>
            <person name="Gay G."/>
            <person name="Grimwood J."/>
            <person name="Hoegger P.J."/>
            <person name="Jain P."/>
            <person name="Kilaru S."/>
            <person name="Labbe J."/>
            <person name="Lin Y.C."/>
            <person name="Legue V."/>
            <person name="Le Tacon F."/>
            <person name="Marmeisse R."/>
            <person name="Melayah D."/>
            <person name="Montanini B."/>
            <person name="Muratet M."/>
            <person name="Nehls U."/>
            <person name="Niculita-Hirzel H."/>
            <person name="Oudot-Le Secq M.P."/>
            <person name="Peter M."/>
            <person name="Quesneville H."/>
            <person name="Rajashekar B."/>
            <person name="Reich M."/>
            <person name="Rouhier N."/>
            <person name="Schmutz J."/>
            <person name="Yin T."/>
            <person name="Chalot M."/>
            <person name="Henrissat B."/>
            <person name="Kuees U."/>
            <person name="Lucas S."/>
            <person name="Van de Peer Y."/>
            <person name="Podila G.K."/>
            <person name="Polle A."/>
            <person name="Pukkila P.J."/>
            <person name="Richardson P.M."/>
            <person name="Rouze P."/>
            <person name="Sanders I.R."/>
            <person name="Stajich J.E."/>
            <person name="Tunlid A."/>
            <person name="Tuskan G."/>
            <person name="Grigoriev I.V."/>
        </authorList>
    </citation>
    <scope>NUCLEOTIDE SEQUENCE [LARGE SCALE GENOMIC DNA]</scope>
    <source>
        <strain evidence="3">S238N-H82 / ATCC MYA-4686</strain>
    </source>
</reference>
<feature type="compositionally biased region" description="Polar residues" evidence="1">
    <location>
        <begin position="1"/>
        <end position="14"/>
    </location>
</feature>
<sequence length="99" mass="11269">MFSTPFRSSSNVKVQQDHHDLRTRSPHSTLIIFAHKGLNEYANIRVDAIANSNIGGHTGNLSLCSCWHPRDHQISRSKIFGNIQMFPLPMEHVAPTRHR</sequence>
<name>B0DTN9_LACBS</name>
<dbReference type="RefSeq" id="XP_001887401.1">
    <property type="nucleotide sequence ID" value="XM_001887366.1"/>
</dbReference>
<feature type="region of interest" description="Disordered" evidence="1">
    <location>
        <begin position="1"/>
        <end position="21"/>
    </location>
</feature>
<evidence type="ECO:0000313" key="3">
    <source>
        <dbReference type="Proteomes" id="UP000001194"/>
    </source>
</evidence>
<gene>
    <name evidence="2" type="ORF">LACBIDRAFT_310189</name>
</gene>
<dbReference type="KEGG" id="lbc:LACBIDRAFT_310189"/>
<evidence type="ECO:0000256" key="1">
    <source>
        <dbReference type="SAM" id="MobiDB-lite"/>
    </source>
</evidence>
<dbReference type="EMBL" id="DS547134">
    <property type="protein sequence ID" value="EDR02010.1"/>
    <property type="molecule type" value="Genomic_DNA"/>
</dbReference>
<proteinExistence type="predicted"/>
<evidence type="ECO:0000313" key="2">
    <source>
        <dbReference type="EMBL" id="EDR02010.1"/>
    </source>
</evidence>
<dbReference type="HOGENOM" id="CLU_2320808_0_0_1"/>
<protein>
    <submittedName>
        <fullName evidence="2">Predicted protein</fullName>
    </submittedName>
</protein>
<keyword evidence="3" id="KW-1185">Reference proteome</keyword>
<accession>B0DTN9</accession>
<dbReference type="InParanoid" id="B0DTN9"/>
<dbReference type="Proteomes" id="UP000001194">
    <property type="component" value="Unassembled WGS sequence"/>
</dbReference>